<name>A0A1H8HKR4_9BACI</name>
<accession>A0A1H8HKR4</accession>
<gene>
    <name evidence="4" type="ORF">SAMN04488134_101375</name>
</gene>
<dbReference type="InterPro" id="IPR005543">
    <property type="entry name" value="PASTA_dom"/>
</dbReference>
<dbReference type="AlphaFoldDB" id="A0A1H8HKR4"/>
<dbReference type="PROSITE" id="PS51178">
    <property type="entry name" value="PASTA"/>
    <property type="match status" value="2"/>
</dbReference>
<dbReference type="GO" id="GO:0004674">
    <property type="term" value="F:protein serine/threonine kinase activity"/>
    <property type="evidence" value="ECO:0007669"/>
    <property type="project" value="UniProtKB-KW"/>
</dbReference>
<feature type="domain" description="PASTA" evidence="3">
    <location>
        <begin position="99"/>
        <end position="164"/>
    </location>
</feature>
<feature type="region of interest" description="Disordered" evidence="1">
    <location>
        <begin position="1"/>
        <end position="64"/>
    </location>
</feature>
<sequence>MSDFLSKFNKDNYDENKEDHGAISKQESNQLDQDDLTKAPDNSIVPAKEDRPTTVSRRSESQEEYEIDPTYRIKKRRRIIYIAAASVIMLIILGIVYYQAVHAEVEDFTNQPVSEVRAWASEHEIELVITNNYSLEYDSNHVIEQSVAKGDKIRKGRELAIVSSLGPDPEEQLLFPDFEELTESEATEWIEINKAENLRLLTVYHDDIEAGAFVELVLRDTELDLSEYRRKDSATVYYSRGEEVFEKNITVPDFSGVPRAEVEEWVTKNEIKMTYKEADSNSIELGHIISQSVAAEEKVAKQDDMEVVVSIGPAFEVPNFNELSMEEATNITEVSVMLRQRYHNSVGYGRLISQSEEAGAKITDQDSGQLTVTYSLGKPYLRDYRGLLEGDLPEAFYNDYQAKGANIKYVVKYVNAPEIKGTVVGMSKFNEFVAMEYTVEVRVSNNANAEPVGPPDFGDNPIGEEPISGDDAKDEA</sequence>
<keyword evidence="5" id="KW-1185">Reference proteome</keyword>
<evidence type="ECO:0000313" key="5">
    <source>
        <dbReference type="Proteomes" id="UP000199300"/>
    </source>
</evidence>
<dbReference type="RefSeq" id="WP_091494148.1">
    <property type="nucleotide sequence ID" value="NZ_FODJ01000001.1"/>
</dbReference>
<dbReference type="CDD" id="cd06577">
    <property type="entry name" value="PASTA_pknB"/>
    <property type="match status" value="2"/>
</dbReference>
<dbReference type="Pfam" id="PF03793">
    <property type="entry name" value="PASTA"/>
    <property type="match status" value="2"/>
</dbReference>
<organism evidence="4 5">
    <name type="scientific">Amphibacillus marinus</name>
    <dbReference type="NCBI Taxonomy" id="872970"/>
    <lineage>
        <taxon>Bacteria</taxon>
        <taxon>Bacillati</taxon>
        <taxon>Bacillota</taxon>
        <taxon>Bacilli</taxon>
        <taxon>Bacillales</taxon>
        <taxon>Bacillaceae</taxon>
        <taxon>Amphibacillus</taxon>
    </lineage>
</organism>
<feature type="transmembrane region" description="Helical" evidence="2">
    <location>
        <begin position="79"/>
        <end position="98"/>
    </location>
</feature>
<dbReference type="STRING" id="872970.SAMN04488134_101375"/>
<protein>
    <submittedName>
        <fullName evidence="4">Serine/threonine protein kinase</fullName>
    </submittedName>
</protein>
<dbReference type="Gene3D" id="3.30.10.20">
    <property type="match status" value="2"/>
</dbReference>
<keyword evidence="4" id="KW-0723">Serine/threonine-protein kinase</keyword>
<evidence type="ECO:0000259" key="3">
    <source>
        <dbReference type="PROSITE" id="PS51178"/>
    </source>
</evidence>
<feature type="domain" description="PASTA" evidence="3">
    <location>
        <begin position="245"/>
        <end position="313"/>
    </location>
</feature>
<keyword evidence="2" id="KW-0812">Transmembrane</keyword>
<keyword evidence="4" id="KW-0418">Kinase</keyword>
<feature type="compositionally biased region" description="Basic and acidic residues" evidence="1">
    <location>
        <begin position="47"/>
        <end position="61"/>
    </location>
</feature>
<keyword evidence="2" id="KW-0472">Membrane</keyword>
<keyword evidence="2" id="KW-1133">Transmembrane helix</keyword>
<feature type="region of interest" description="Disordered" evidence="1">
    <location>
        <begin position="447"/>
        <end position="476"/>
    </location>
</feature>
<proteinExistence type="predicted"/>
<keyword evidence="4" id="KW-0808">Transferase</keyword>
<dbReference type="EMBL" id="FODJ01000001">
    <property type="protein sequence ID" value="SEN56781.1"/>
    <property type="molecule type" value="Genomic_DNA"/>
</dbReference>
<feature type="compositionally biased region" description="Basic and acidic residues" evidence="1">
    <location>
        <begin position="8"/>
        <end position="22"/>
    </location>
</feature>
<reference evidence="4 5" key="1">
    <citation type="submission" date="2016-10" db="EMBL/GenBank/DDBJ databases">
        <authorList>
            <person name="de Groot N.N."/>
        </authorList>
    </citation>
    <scope>NUCLEOTIDE SEQUENCE [LARGE SCALE GENOMIC DNA]</scope>
    <source>
        <strain evidence="4 5">CGMCC 1.10434</strain>
    </source>
</reference>
<evidence type="ECO:0000313" key="4">
    <source>
        <dbReference type="EMBL" id="SEN56781.1"/>
    </source>
</evidence>
<dbReference type="SMART" id="SM00740">
    <property type="entry name" value="PASTA"/>
    <property type="match status" value="3"/>
</dbReference>
<evidence type="ECO:0000256" key="2">
    <source>
        <dbReference type="SAM" id="Phobius"/>
    </source>
</evidence>
<evidence type="ECO:0000256" key="1">
    <source>
        <dbReference type="SAM" id="MobiDB-lite"/>
    </source>
</evidence>
<dbReference type="Proteomes" id="UP000199300">
    <property type="component" value="Unassembled WGS sequence"/>
</dbReference>
<dbReference type="OrthoDB" id="1641593at2"/>